<proteinExistence type="predicted"/>
<dbReference type="InterPro" id="IPR013767">
    <property type="entry name" value="PAS_fold"/>
</dbReference>
<dbReference type="PANTHER" id="PTHR31600">
    <property type="entry name" value="TINY MACROCYSTS PROTEIN B-RELATED"/>
    <property type="match status" value="1"/>
</dbReference>
<keyword evidence="1" id="KW-0808">Transferase</keyword>
<evidence type="ECO:0000313" key="7">
    <source>
        <dbReference type="Proteomes" id="UP000001449"/>
    </source>
</evidence>
<dbReference type="GO" id="GO:0016301">
    <property type="term" value="F:kinase activity"/>
    <property type="evidence" value="ECO:0007669"/>
    <property type="project" value="UniProtKB-KW"/>
</dbReference>
<keyword evidence="7" id="KW-1185">Reference proteome</keyword>
<dbReference type="eggNOG" id="ENOG502S7Y1">
    <property type="taxonomic scope" value="Eukaryota"/>
</dbReference>
<name>B8C550_THAPS</name>
<keyword evidence="4" id="KW-0067">ATP-binding</keyword>
<dbReference type="AlphaFoldDB" id="B8C550"/>
<dbReference type="InterPro" id="IPR000014">
    <property type="entry name" value="PAS"/>
</dbReference>
<reference evidence="6 7" key="2">
    <citation type="journal article" date="2008" name="Nature">
        <title>The Phaeodactylum genome reveals the evolutionary history of diatom genomes.</title>
        <authorList>
            <person name="Bowler C."/>
            <person name="Allen A.E."/>
            <person name="Badger J.H."/>
            <person name="Grimwood J."/>
            <person name="Jabbari K."/>
            <person name="Kuo A."/>
            <person name="Maheswari U."/>
            <person name="Martens C."/>
            <person name="Maumus F."/>
            <person name="Otillar R.P."/>
            <person name="Rayko E."/>
            <person name="Salamov A."/>
            <person name="Vandepoele K."/>
            <person name="Beszteri B."/>
            <person name="Gruber A."/>
            <person name="Heijde M."/>
            <person name="Katinka M."/>
            <person name="Mock T."/>
            <person name="Valentin K."/>
            <person name="Verret F."/>
            <person name="Berges J.A."/>
            <person name="Brownlee C."/>
            <person name="Cadoret J.P."/>
            <person name="Chiovitti A."/>
            <person name="Choi C.J."/>
            <person name="Coesel S."/>
            <person name="De Martino A."/>
            <person name="Detter J.C."/>
            <person name="Durkin C."/>
            <person name="Falciatore A."/>
            <person name="Fournet J."/>
            <person name="Haruta M."/>
            <person name="Huysman M.J."/>
            <person name="Jenkins B.D."/>
            <person name="Jiroutova K."/>
            <person name="Jorgensen R.E."/>
            <person name="Joubert Y."/>
            <person name="Kaplan A."/>
            <person name="Kroger N."/>
            <person name="Kroth P.G."/>
            <person name="La Roche J."/>
            <person name="Lindquist E."/>
            <person name="Lommer M."/>
            <person name="Martin-Jezequel V."/>
            <person name="Lopez P.J."/>
            <person name="Lucas S."/>
            <person name="Mangogna M."/>
            <person name="McGinnis K."/>
            <person name="Medlin L.K."/>
            <person name="Montsant A."/>
            <person name="Oudot-Le Secq M.P."/>
            <person name="Napoli C."/>
            <person name="Obornik M."/>
            <person name="Parker M.S."/>
            <person name="Petit J.L."/>
            <person name="Porcel B.M."/>
            <person name="Poulsen N."/>
            <person name="Robison M."/>
            <person name="Rychlewski L."/>
            <person name="Rynearson T.A."/>
            <person name="Schmutz J."/>
            <person name="Shapiro H."/>
            <person name="Siaut M."/>
            <person name="Stanley M."/>
            <person name="Sussman M.R."/>
            <person name="Taylor A.R."/>
            <person name="Vardi A."/>
            <person name="von Dassow P."/>
            <person name="Vyverman W."/>
            <person name="Willis A."/>
            <person name="Wyrwicz L.S."/>
            <person name="Rokhsar D.S."/>
            <person name="Weissenbach J."/>
            <person name="Armbrust E.V."/>
            <person name="Green B.R."/>
            <person name="Van de Peer Y."/>
            <person name="Grigoriev I.V."/>
        </authorList>
    </citation>
    <scope>NUCLEOTIDE SEQUENCE [LARGE SCALE GENOMIC DNA]</scope>
    <source>
        <strain evidence="6 7">CCMP1335</strain>
    </source>
</reference>
<dbReference type="GeneID" id="7448407"/>
<dbReference type="InterPro" id="IPR052994">
    <property type="entry name" value="Tiny_macrocysts_regulators"/>
</dbReference>
<dbReference type="GO" id="GO:0005524">
    <property type="term" value="F:ATP binding"/>
    <property type="evidence" value="ECO:0007669"/>
    <property type="project" value="UniProtKB-KW"/>
</dbReference>
<gene>
    <name evidence="6" type="primary">FHK1</name>
    <name evidence="6" type="ORF">THAPSDRAFT_262721</name>
</gene>
<dbReference type="SMART" id="SM00091">
    <property type="entry name" value="PAS"/>
    <property type="match status" value="1"/>
</dbReference>
<dbReference type="Pfam" id="PF00989">
    <property type="entry name" value="PAS"/>
    <property type="match status" value="1"/>
</dbReference>
<dbReference type="RefSeq" id="XP_002291340.1">
    <property type="nucleotide sequence ID" value="XM_002291304.1"/>
</dbReference>
<dbReference type="KEGG" id="tps:THAPSDRAFT_262721"/>
<evidence type="ECO:0000256" key="4">
    <source>
        <dbReference type="ARBA" id="ARBA00022840"/>
    </source>
</evidence>
<dbReference type="FunFam" id="3.30.450.20:FF:000060">
    <property type="entry name" value="Sensor protein FixL"/>
    <property type="match status" value="1"/>
</dbReference>
<evidence type="ECO:0000256" key="3">
    <source>
        <dbReference type="ARBA" id="ARBA00022777"/>
    </source>
</evidence>
<dbReference type="EMBL" id="CM000643">
    <property type="protein sequence ID" value="EED91447.1"/>
    <property type="molecule type" value="Genomic_DNA"/>
</dbReference>
<dbReference type="SUPFAM" id="SSF55785">
    <property type="entry name" value="PYP-like sensor domain (PAS domain)"/>
    <property type="match status" value="1"/>
</dbReference>
<dbReference type="InterPro" id="IPR035965">
    <property type="entry name" value="PAS-like_dom_sf"/>
</dbReference>
<keyword evidence="3 6" id="KW-0418">Kinase</keyword>
<dbReference type="PaxDb" id="35128-Thaps262721"/>
<feature type="non-terminal residue" evidence="6">
    <location>
        <position position="133"/>
    </location>
</feature>
<dbReference type="Proteomes" id="UP000001449">
    <property type="component" value="Chromosome 6"/>
</dbReference>
<dbReference type="Gene3D" id="3.30.450.20">
    <property type="entry name" value="PAS domain"/>
    <property type="match status" value="1"/>
</dbReference>
<dbReference type="GO" id="GO:0006355">
    <property type="term" value="P:regulation of DNA-templated transcription"/>
    <property type="evidence" value="ECO:0007669"/>
    <property type="project" value="InterPro"/>
</dbReference>
<reference evidence="6 7" key="1">
    <citation type="journal article" date="2004" name="Science">
        <title>The genome of the diatom Thalassiosira pseudonana: ecology, evolution, and metabolism.</title>
        <authorList>
            <person name="Armbrust E.V."/>
            <person name="Berges J.A."/>
            <person name="Bowler C."/>
            <person name="Green B.R."/>
            <person name="Martinez D."/>
            <person name="Putnam N.H."/>
            <person name="Zhou S."/>
            <person name="Allen A.E."/>
            <person name="Apt K.E."/>
            <person name="Bechner M."/>
            <person name="Brzezinski M.A."/>
            <person name="Chaal B.K."/>
            <person name="Chiovitti A."/>
            <person name="Davis A.K."/>
            <person name="Demarest M.S."/>
            <person name="Detter J.C."/>
            <person name="Glavina T."/>
            <person name="Goodstein D."/>
            <person name="Hadi M.Z."/>
            <person name="Hellsten U."/>
            <person name="Hildebrand M."/>
            <person name="Jenkins B.D."/>
            <person name="Jurka J."/>
            <person name="Kapitonov V.V."/>
            <person name="Kroger N."/>
            <person name="Lau W.W."/>
            <person name="Lane T.W."/>
            <person name="Larimer F.W."/>
            <person name="Lippmeier J.C."/>
            <person name="Lucas S."/>
            <person name="Medina M."/>
            <person name="Montsant A."/>
            <person name="Obornik M."/>
            <person name="Parker M.S."/>
            <person name="Palenik B."/>
            <person name="Pazour G.J."/>
            <person name="Richardson P.M."/>
            <person name="Rynearson T.A."/>
            <person name="Saito M.A."/>
            <person name="Schwartz D.C."/>
            <person name="Thamatrakoln K."/>
            <person name="Valentin K."/>
            <person name="Vardi A."/>
            <person name="Wilkerson F.P."/>
            <person name="Rokhsar D.S."/>
        </authorList>
    </citation>
    <scope>NUCLEOTIDE SEQUENCE [LARGE SCALE GENOMIC DNA]</scope>
    <source>
        <strain evidence="6 7">CCMP1335</strain>
    </source>
</reference>
<evidence type="ECO:0000259" key="5">
    <source>
        <dbReference type="PROSITE" id="PS50112"/>
    </source>
</evidence>
<dbReference type="InParanoid" id="B8C550"/>
<dbReference type="NCBIfam" id="TIGR00229">
    <property type="entry name" value="sensory_box"/>
    <property type="match status" value="1"/>
</dbReference>
<dbReference type="PANTHER" id="PTHR31600:SF2">
    <property type="entry name" value="GAMETE ENRICHED GENE 10 PROTEIN-RELATED"/>
    <property type="match status" value="1"/>
</dbReference>
<accession>B8C550</accession>
<keyword evidence="2" id="KW-0547">Nucleotide-binding</keyword>
<dbReference type="PROSITE" id="PS50112">
    <property type="entry name" value="PAS"/>
    <property type="match status" value="1"/>
</dbReference>
<dbReference type="HOGENOM" id="CLU_1912229_0_0_1"/>
<evidence type="ECO:0000256" key="1">
    <source>
        <dbReference type="ARBA" id="ARBA00022679"/>
    </source>
</evidence>
<sequence length="133" mass="15323">ILAKQNLTSKIIDASYDALFVINQRGIIHMVNATSTIVFGWTREEFLGNNINMIMPPEHAKKHDGYLERFMRTGERRMMGTEREVEAVRKDNTRFPCILGLSEVSRNPGEDTIFCGFIRSLAQKKDMERQLTD</sequence>
<dbReference type="CDD" id="cd00130">
    <property type="entry name" value="PAS"/>
    <property type="match status" value="1"/>
</dbReference>
<dbReference type="STRING" id="35128.B8C550"/>
<organism evidence="6 7">
    <name type="scientific">Thalassiosira pseudonana</name>
    <name type="common">Marine diatom</name>
    <name type="synonym">Cyclotella nana</name>
    <dbReference type="NCBI Taxonomy" id="35128"/>
    <lineage>
        <taxon>Eukaryota</taxon>
        <taxon>Sar</taxon>
        <taxon>Stramenopiles</taxon>
        <taxon>Ochrophyta</taxon>
        <taxon>Bacillariophyta</taxon>
        <taxon>Coscinodiscophyceae</taxon>
        <taxon>Thalassiosirophycidae</taxon>
        <taxon>Thalassiosirales</taxon>
        <taxon>Thalassiosiraceae</taxon>
        <taxon>Thalassiosira</taxon>
    </lineage>
</organism>
<protein>
    <submittedName>
        <fullName evidence="6">Fixl-related histidine kinase</fullName>
    </submittedName>
</protein>
<feature type="domain" description="PAS" evidence="5">
    <location>
        <begin position="4"/>
        <end position="74"/>
    </location>
</feature>
<evidence type="ECO:0000256" key="2">
    <source>
        <dbReference type="ARBA" id="ARBA00022741"/>
    </source>
</evidence>
<feature type="non-terminal residue" evidence="6">
    <location>
        <position position="1"/>
    </location>
</feature>
<evidence type="ECO:0000313" key="6">
    <source>
        <dbReference type="EMBL" id="EED91447.1"/>
    </source>
</evidence>